<evidence type="ECO:0000256" key="3">
    <source>
        <dbReference type="ARBA" id="ARBA00022448"/>
    </source>
</evidence>
<dbReference type="Gene3D" id="1.20.1740.10">
    <property type="entry name" value="Amino acid/polyamine transporter I"/>
    <property type="match status" value="1"/>
</dbReference>
<evidence type="ECO:0000256" key="5">
    <source>
        <dbReference type="ARBA" id="ARBA00022692"/>
    </source>
</evidence>
<feature type="transmembrane region" description="Helical" evidence="8">
    <location>
        <begin position="82"/>
        <end position="102"/>
    </location>
</feature>
<evidence type="ECO:0000313" key="13">
    <source>
        <dbReference type="RefSeq" id="XP_030384025.1"/>
    </source>
</evidence>
<dbReference type="Proteomes" id="UP000504634">
    <property type="component" value="Unplaced"/>
</dbReference>
<keyword evidence="3" id="KW-0813">Transport</keyword>
<dbReference type="FunFam" id="1.20.1740.10:FF:000003">
    <property type="entry name" value="Y+L amino acid transporter 1 isoform X1"/>
    <property type="match status" value="1"/>
</dbReference>
<keyword evidence="9" id="KW-1185">Reference proteome</keyword>
<evidence type="ECO:0000256" key="4">
    <source>
        <dbReference type="ARBA" id="ARBA00022475"/>
    </source>
</evidence>
<dbReference type="PANTHER" id="PTHR11785:SF528">
    <property type="entry name" value="AMINO ACID TRANSPORTER PROTEIN JHI-21"/>
    <property type="match status" value="1"/>
</dbReference>
<evidence type="ECO:0000256" key="2">
    <source>
        <dbReference type="ARBA" id="ARBA00007040"/>
    </source>
</evidence>
<dbReference type="GO" id="GO:0015179">
    <property type="term" value="F:L-amino acid transmembrane transporter activity"/>
    <property type="evidence" value="ECO:0007669"/>
    <property type="project" value="TreeGrafter"/>
</dbReference>
<gene>
    <name evidence="10 11 12 13" type="primary">LOC115631430</name>
</gene>
<dbReference type="OrthoDB" id="10062876at2759"/>
<comment type="subcellular location">
    <subcellularLocation>
        <location evidence="1">Cell membrane</location>
        <topology evidence="1">Multi-pass membrane protein</topology>
    </subcellularLocation>
</comment>
<dbReference type="RefSeq" id="XP_030384023.1">
    <property type="nucleotide sequence ID" value="XM_030528163.1"/>
</dbReference>
<dbReference type="AlphaFoldDB" id="A0A6J2U9Z6"/>
<dbReference type="PIRSF" id="PIRSF006060">
    <property type="entry name" value="AA_transporter"/>
    <property type="match status" value="1"/>
</dbReference>
<reference evidence="10 11" key="1">
    <citation type="submission" date="2025-04" db="UniProtKB">
        <authorList>
            <consortium name="RefSeq"/>
        </authorList>
    </citation>
    <scope>IDENTIFICATION</scope>
    <source>
        <strain evidence="10 11">11010-0011.00</strain>
        <tissue evidence="10 11">Whole body</tissue>
    </source>
</reference>
<feature type="transmembrane region" description="Helical" evidence="8">
    <location>
        <begin position="365"/>
        <end position="383"/>
    </location>
</feature>
<feature type="transmembrane region" description="Helical" evidence="8">
    <location>
        <begin position="451"/>
        <end position="471"/>
    </location>
</feature>
<feature type="transmembrane region" description="Helical" evidence="8">
    <location>
        <begin position="269"/>
        <end position="292"/>
    </location>
</feature>
<keyword evidence="4" id="KW-1003">Cell membrane</keyword>
<dbReference type="RefSeq" id="XP_030384024.1">
    <property type="nucleotide sequence ID" value="XM_030528164.1"/>
</dbReference>
<name>A0A6J2U9Z6_DROLE</name>
<feature type="transmembrane region" description="Helical" evidence="8">
    <location>
        <begin position="389"/>
        <end position="411"/>
    </location>
</feature>
<evidence type="ECO:0000256" key="1">
    <source>
        <dbReference type="ARBA" id="ARBA00004651"/>
    </source>
</evidence>
<dbReference type="GeneID" id="115631430"/>
<evidence type="ECO:0000256" key="6">
    <source>
        <dbReference type="ARBA" id="ARBA00022989"/>
    </source>
</evidence>
<feature type="transmembrane region" description="Helical" evidence="8">
    <location>
        <begin position="166"/>
        <end position="186"/>
    </location>
</feature>
<feature type="transmembrane region" description="Helical" evidence="8">
    <location>
        <begin position="236"/>
        <end position="257"/>
    </location>
</feature>
<comment type="similarity">
    <text evidence="2">Belongs to the amino acid-polyamine-organocation (APC) superfamily. L-type amino acid transporter (LAT) (TC 2.A.3.8) family.</text>
</comment>
<evidence type="ECO:0000256" key="7">
    <source>
        <dbReference type="ARBA" id="ARBA00023136"/>
    </source>
</evidence>
<dbReference type="CTD" id="34624"/>
<proteinExistence type="inferred from homology"/>
<organism evidence="9 10">
    <name type="scientific">Drosophila lebanonensis</name>
    <name type="common">Fruit fly</name>
    <name type="synonym">Scaptodrosophila lebanonensis</name>
    <dbReference type="NCBI Taxonomy" id="7225"/>
    <lineage>
        <taxon>Eukaryota</taxon>
        <taxon>Metazoa</taxon>
        <taxon>Ecdysozoa</taxon>
        <taxon>Arthropoda</taxon>
        <taxon>Hexapoda</taxon>
        <taxon>Insecta</taxon>
        <taxon>Pterygota</taxon>
        <taxon>Neoptera</taxon>
        <taxon>Endopterygota</taxon>
        <taxon>Diptera</taxon>
        <taxon>Brachycera</taxon>
        <taxon>Muscomorpha</taxon>
        <taxon>Ephydroidea</taxon>
        <taxon>Drosophilidae</taxon>
        <taxon>Scaptodrosophila</taxon>
    </lineage>
</organism>
<dbReference type="InterPro" id="IPR050598">
    <property type="entry name" value="AminoAcid_Transporter"/>
</dbReference>
<evidence type="ECO:0000313" key="11">
    <source>
        <dbReference type="RefSeq" id="XP_030384023.1"/>
    </source>
</evidence>
<accession>A0A6J2U9Z6</accession>
<feature type="transmembrane region" description="Helical" evidence="8">
    <location>
        <begin position="198"/>
        <end position="216"/>
    </location>
</feature>
<dbReference type="RefSeq" id="XP_030384025.1">
    <property type="nucleotide sequence ID" value="XM_030528165.1"/>
</dbReference>
<keyword evidence="6 8" id="KW-1133">Transmembrane helix</keyword>
<feature type="transmembrane region" description="Helical" evidence="8">
    <location>
        <begin position="46"/>
        <end position="67"/>
    </location>
</feature>
<dbReference type="Pfam" id="PF13520">
    <property type="entry name" value="AA_permease_2"/>
    <property type="match status" value="1"/>
</dbReference>
<feature type="transmembrane region" description="Helical" evidence="8">
    <location>
        <begin position="114"/>
        <end position="136"/>
    </location>
</feature>
<evidence type="ECO:0000313" key="9">
    <source>
        <dbReference type="Proteomes" id="UP000504634"/>
    </source>
</evidence>
<feature type="transmembrane region" description="Helical" evidence="8">
    <location>
        <begin position="423"/>
        <end position="445"/>
    </location>
</feature>
<evidence type="ECO:0000313" key="10">
    <source>
        <dbReference type="RefSeq" id="XP_030384022.1"/>
    </source>
</evidence>
<feature type="transmembrane region" description="Helical" evidence="8">
    <location>
        <begin position="312"/>
        <end position="344"/>
    </location>
</feature>
<evidence type="ECO:0000256" key="8">
    <source>
        <dbReference type="SAM" id="Phobius"/>
    </source>
</evidence>
<keyword evidence="7 8" id="KW-0472">Membrane</keyword>
<dbReference type="InterPro" id="IPR002293">
    <property type="entry name" value="AA/rel_permease1"/>
</dbReference>
<protein>
    <submittedName>
        <fullName evidence="10 11">Large neutral amino acids transporter small subunit 1</fullName>
    </submittedName>
</protein>
<dbReference type="PANTHER" id="PTHR11785">
    <property type="entry name" value="AMINO ACID TRANSPORTER"/>
    <property type="match status" value="1"/>
</dbReference>
<keyword evidence="5 8" id="KW-0812">Transmembrane</keyword>
<dbReference type="RefSeq" id="XP_030384022.1">
    <property type="nucleotide sequence ID" value="XM_030528162.1"/>
</dbReference>
<dbReference type="GO" id="GO:0005886">
    <property type="term" value="C:plasma membrane"/>
    <property type="evidence" value="ECO:0007669"/>
    <property type="project" value="UniProtKB-SubCell"/>
</dbReference>
<sequence>MGDRYGNGVTTNLVEKPLSHSNGDGKAANNLVAAPSQEKIVLKRKLTLINGVAIIVGTIIGSGIFIAPTGVFLYTESVGSSLLIWLACGILSTIGALCYAELGTSITRSGGDYAYLLVAFGPLVGFLRLWIALLIIRPTTQTIVALTFAQYAAKPFFEDCSPPENAVKLLAAVCLCLLTAINCLSVKLSMKVQDLFTVGKLLALILIVLAGLYYMLTGNLDNFSNPWEGTYSGRNIGYAFYSGLFAFGGWNYLNFVTEELQDPYKNLPRAIWIAMPLVTGIYVLVNLAYFAVVTKPEMLSSLAVAVTFGNRMFGPLAFMVPIFVALSTFGGVNGVLFTSARLFATGAQEGHLPKFFQLFHVKQQTPIPSLIFSCLMSLLMLLTDNVYLLINYFSSVLWLSVVASIAGMLWLRHKKPNLPRPIRVNLALPIIFMIGCVTLVLLPNFEEPENLLIGIGITLAGIPFYYVCIAWQQKPRCYGRLSNAVVDLCRAIFNTTIIESSEALKE</sequence>
<evidence type="ECO:0000313" key="12">
    <source>
        <dbReference type="RefSeq" id="XP_030384024.1"/>
    </source>
</evidence>